<protein>
    <submittedName>
        <fullName evidence="2">Uncharacterized protein</fullName>
    </submittedName>
</protein>
<dbReference type="AlphaFoldDB" id="A0A8J6APV5"/>
<feature type="transmembrane region" description="Helical" evidence="1">
    <location>
        <begin position="457"/>
        <end position="474"/>
    </location>
</feature>
<accession>A0A8J6APV5</accession>
<evidence type="ECO:0000313" key="2">
    <source>
        <dbReference type="EMBL" id="KAG9390556.1"/>
    </source>
</evidence>
<dbReference type="OrthoDB" id="10003277at2759"/>
<dbReference type="PANTHER" id="PTHR37686:SF1">
    <property type="entry name" value="LD36006P"/>
    <property type="match status" value="1"/>
</dbReference>
<gene>
    <name evidence="2" type="ORF">J8273_7907</name>
</gene>
<dbReference type="EMBL" id="JAHDYR010000064">
    <property type="protein sequence ID" value="KAG9390556.1"/>
    <property type="molecule type" value="Genomic_DNA"/>
</dbReference>
<sequence length="970" mass="111043">MSCDLARVQLDPNLIDDQDDALLVPIKKSILDTLFRFDPHRSTIELPPTSFRSGNYRNMVDLMKRFDDENEDLYALSIGPNGSRVRLNTAQLRELRQTGKFSVPSIKYPSKSHVWRISGFWQMGRDRIVEIRHRIIDETLDIWLVFIPDRFNGEDTASMTGGVRSMGGAVLDALNVTVGLHDKHKAHSAWSLSDKMKHYEIEQTLDRLITPTPEMQARTATFKDGSPFIVEKDVHVLDRLDDVYRKFLRRWNADRESRRADIASRIPEGDIRSMQEAEQLMKQDAVCELVQENLALNPDFTVATMRILAAVRKAMADADAAQWRAADEFEAELRRAHPIKARATRWVGRKVTAFIEQWERDHTREDLLLEVGRAVSDMADCQQALFFRTRMDVHTDPGTAAYEMGLRAKVRPREFRFSLPIWRKKSMSVVKTRFGFNLVQSRTVGFDAVHVGWRFQLAAYTLAFLWLNGINVSWRRLMWGSFGLRSLFGVKKFSHTFEANHAGTIVPRAPWRKTWIGRVADQIRHIREDRAAFERRPDRGFFGKSFARIFNVLHNYLVKGAIGIPLILVLHPFLAALNTVLCTAVILTSVVWAPLLTGLQYAVNVLVHDYNAPNDRRSSRRFPLAAAVVRLVIRGAGQVVLSIVAIPYGIVMSGLFVLYANAFVVLRTLYDAAMFFVIIRPRANVPAFDTFVAIRVAGPGMSRRHKMMIPNHVALIFLKAYLERRTMQFFETYVERQIAQPNQVARDFFARFHGVGLAYDTVSEVATEIEESSLAIRKYFQSLKQGRTREQTALDAPSLWNTRVDPEFKEILIAQAAAVVSAFIDKTRPWMTDDEYEALFAAHDCSEGDFRRLADKMLRAAITPDFLEDPLDEDSRGFHLEVSKHTLATVLDGLFDGDLKHELERIETCAPSGKERGYLEYEELPVVSPENYTNRTDMRWWFVVDSAKFAAWVRKRTKKDGDDMSVVLCE</sequence>
<organism evidence="2 3">
    <name type="scientific">Carpediemonas membranifera</name>
    <dbReference type="NCBI Taxonomy" id="201153"/>
    <lineage>
        <taxon>Eukaryota</taxon>
        <taxon>Metamonada</taxon>
        <taxon>Carpediemonas-like organisms</taxon>
        <taxon>Carpediemonas</taxon>
    </lineage>
</organism>
<proteinExistence type="predicted"/>
<feature type="transmembrane region" description="Helical" evidence="1">
    <location>
        <begin position="583"/>
        <end position="607"/>
    </location>
</feature>
<dbReference type="Pfam" id="PF25228">
    <property type="entry name" value="Lips"/>
    <property type="match status" value="1"/>
</dbReference>
<dbReference type="PANTHER" id="PTHR37686">
    <property type="entry name" value="LD36006P"/>
    <property type="match status" value="1"/>
</dbReference>
<reference evidence="2" key="1">
    <citation type="submission" date="2021-05" db="EMBL/GenBank/DDBJ databases">
        <title>A free-living protist that lacks canonical eukaryotic 1 DNA replication and segregation systems.</title>
        <authorList>
            <person name="Salas-Leiva D.E."/>
            <person name="Tromer E.C."/>
            <person name="Curtis B.A."/>
            <person name="Jerlstrom-Hultqvist J."/>
            <person name="Kolisko M."/>
            <person name="Yi Z."/>
            <person name="Salas-Leiva J.S."/>
            <person name="Gallot-Lavallee L."/>
            <person name="Kops G.J.P.L."/>
            <person name="Archibald J.M."/>
            <person name="Simpson A.G.B."/>
            <person name="Roger A.J."/>
        </authorList>
    </citation>
    <scope>NUCLEOTIDE SEQUENCE</scope>
    <source>
        <strain evidence="2">BICM</strain>
    </source>
</reference>
<comment type="caution">
    <text evidence="2">The sequence shown here is derived from an EMBL/GenBank/DDBJ whole genome shotgun (WGS) entry which is preliminary data.</text>
</comment>
<dbReference type="Proteomes" id="UP000717585">
    <property type="component" value="Unassembled WGS sequence"/>
</dbReference>
<evidence type="ECO:0000313" key="3">
    <source>
        <dbReference type="Proteomes" id="UP000717585"/>
    </source>
</evidence>
<keyword evidence="3" id="KW-1185">Reference proteome</keyword>
<keyword evidence="1" id="KW-0812">Transmembrane</keyword>
<name>A0A8J6APV5_9EUKA</name>
<keyword evidence="1" id="KW-1133">Transmembrane helix</keyword>
<evidence type="ECO:0000256" key="1">
    <source>
        <dbReference type="SAM" id="Phobius"/>
    </source>
</evidence>
<keyword evidence="1" id="KW-0472">Membrane</keyword>
<feature type="transmembrane region" description="Helical" evidence="1">
    <location>
        <begin position="556"/>
        <end position="577"/>
    </location>
</feature>
<dbReference type="InterPro" id="IPR057435">
    <property type="entry name" value="Lips"/>
</dbReference>